<dbReference type="HAMAP" id="MF_00071">
    <property type="entry name" value="LepA"/>
    <property type="match status" value="1"/>
</dbReference>
<gene>
    <name evidence="12 14" type="primary">lepA</name>
    <name evidence="14" type="ORF">caldi_25340</name>
</gene>
<dbReference type="Gene3D" id="3.30.70.2570">
    <property type="entry name" value="Elongation factor 4, C-terminal domain"/>
    <property type="match status" value="1"/>
</dbReference>
<dbReference type="Pfam" id="PF14492">
    <property type="entry name" value="EFG_III"/>
    <property type="match status" value="1"/>
</dbReference>
<dbReference type="InterPro" id="IPR027417">
    <property type="entry name" value="P-loop_NTPase"/>
</dbReference>
<evidence type="ECO:0000259" key="13">
    <source>
        <dbReference type="SMART" id="SM00838"/>
    </source>
</evidence>
<dbReference type="PRINTS" id="PR00315">
    <property type="entry name" value="ELONGATNFCT"/>
</dbReference>
<keyword evidence="2 12" id="KW-1003">Cell membrane</keyword>
<dbReference type="FunFam" id="2.40.30.10:FF:000015">
    <property type="entry name" value="Translation factor GUF1, mitochondrial"/>
    <property type="match status" value="1"/>
</dbReference>
<sequence>MLTGSGLCYNNADPRNAREAGAQPMVDQERIRNFSIIAHIDHGKSTLADRLIEYTGTLSRREMREQVLDTMELERERGITIKAQSVRMEYRADDGQTYILNLIDTPGHVDFTYEVSRALKACEGALLVVDASQGIEAQTLANVHMALEQNLEIIPIINKIDLPGADPERVRREIEETIGLDASYAILASAKEGIGTRDILEAIVTLIPPPSGDPAAPLKALIYDSFYDPYKGVVVHFRIFDGTLRVGDRIRMMGGGKEFQVDELYVFRPRLTPIDALGPGEVGALAAAIKDVRDVRVGDTITGADRPAAEPVPGFRPATPMVFTGLYPVDSADYDQLRDALAKLQLNDAALRYEPETSEALGFGFRCGFLGLLHMDVVQERLEREFGLNLIATAPGVVYRVVKTDGSVEMVENPARLPPPTTIDRIEEPVVRAQIVTPAEYVGPLMELCQDRRGTFLNMEYVGEKRVLLTYRLPLAEIMYDFFDQLKTRSRGYASLDYEFEGYVESRLVKMDILVNGEPVDALSVIVHRDKAERRGRALVQKLRELIPRQQFEVPIQAAIGSRIIARETVRALRKDVLAKCYGGDVTRKRKLLEKQKEGKKRLKQIGSVEIPQEAFMAVLRTDDGE</sequence>
<dbReference type="InterPro" id="IPR035654">
    <property type="entry name" value="LepA_IV"/>
</dbReference>
<dbReference type="NCBIfam" id="TIGR01393">
    <property type="entry name" value="lepA"/>
    <property type="match status" value="1"/>
</dbReference>
<evidence type="ECO:0000256" key="7">
    <source>
        <dbReference type="ARBA" id="ARBA00023136"/>
    </source>
</evidence>
<dbReference type="FunFam" id="3.30.70.240:FF:000007">
    <property type="entry name" value="Translation factor GUF1, mitochondrial"/>
    <property type="match status" value="1"/>
</dbReference>
<dbReference type="GO" id="GO:0005525">
    <property type="term" value="F:GTP binding"/>
    <property type="evidence" value="ECO:0007669"/>
    <property type="project" value="UniProtKB-UniRule"/>
</dbReference>
<comment type="subcellular location">
    <subcellularLocation>
        <location evidence="12">Cell membrane</location>
        <topology evidence="12">Peripheral membrane protein</topology>
        <orientation evidence="12">Cytoplasmic side</orientation>
    </subcellularLocation>
</comment>
<reference evidence="14" key="1">
    <citation type="submission" date="2022-03" db="EMBL/GenBank/DDBJ databases">
        <title>Complete genome sequence of Caldinitratiruptor microaerophilus.</title>
        <authorList>
            <person name="Mukaiyama R."/>
            <person name="Nishiyama T."/>
            <person name="Ueda K."/>
        </authorList>
    </citation>
    <scope>NUCLEOTIDE SEQUENCE</scope>
    <source>
        <strain evidence="14">JCM 16183</strain>
    </source>
</reference>
<dbReference type="Pfam" id="PF00009">
    <property type="entry name" value="GTP_EFTU"/>
    <property type="match status" value="1"/>
</dbReference>
<evidence type="ECO:0000256" key="3">
    <source>
        <dbReference type="ARBA" id="ARBA00022741"/>
    </source>
</evidence>
<dbReference type="EC" id="3.6.5.n1" evidence="11 12"/>
<dbReference type="InterPro" id="IPR000640">
    <property type="entry name" value="EFG_V-like"/>
</dbReference>
<dbReference type="Pfam" id="PF06421">
    <property type="entry name" value="LepA_C"/>
    <property type="match status" value="1"/>
</dbReference>
<evidence type="ECO:0000256" key="8">
    <source>
        <dbReference type="ARBA" id="ARBA00050293"/>
    </source>
</evidence>
<evidence type="ECO:0000313" key="14">
    <source>
        <dbReference type="EMBL" id="BDG61444.1"/>
    </source>
</evidence>
<dbReference type="NCBIfam" id="TIGR00231">
    <property type="entry name" value="small_GTP"/>
    <property type="match status" value="1"/>
</dbReference>
<comment type="function">
    <text evidence="9 12">Required for accurate and efficient protein synthesis under certain stress conditions. May act as a fidelity factor of the translation reaction, by catalyzing a one-codon backward translocation of tRNAs on improperly translocated ribosomes. Back-translocation proceeds from a post-translocation (POST) complex to a pre-translocation (PRE) complex, thus giving elongation factor G a second chance to translocate the tRNAs correctly. Binds to ribosomes in a GTP-dependent manner.</text>
</comment>
<dbReference type="PROSITE" id="PS00301">
    <property type="entry name" value="G_TR_1"/>
    <property type="match status" value="1"/>
</dbReference>
<keyword evidence="4 12" id="KW-0378">Hydrolase</keyword>
<dbReference type="Gene3D" id="3.40.50.300">
    <property type="entry name" value="P-loop containing nucleotide triphosphate hydrolases"/>
    <property type="match status" value="1"/>
</dbReference>
<dbReference type="EMBL" id="AP025628">
    <property type="protein sequence ID" value="BDG61444.1"/>
    <property type="molecule type" value="Genomic_DNA"/>
</dbReference>
<dbReference type="InterPro" id="IPR006297">
    <property type="entry name" value="EF-4"/>
</dbReference>
<keyword evidence="15" id="KW-1185">Reference proteome</keyword>
<dbReference type="InterPro" id="IPR031157">
    <property type="entry name" value="G_TR_CS"/>
</dbReference>
<evidence type="ECO:0000256" key="11">
    <source>
        <dbReference type="ARBA" id="ARBA00066744"/>
    </source>
</evidence>
<dbReference type="FunFam" id="3.30.70.870:FF:000004">
    <property type="entry name" value="Translation factor GUF1, mitochondrial"/>
    <property type="match status" value="1"/>
</dbReference>
<dbReference type="SMART" id="SM00838">
    <property type="entry name" value="EFG_C"/>
    <property type="match status" value="1"/>
</dbReference>
<dbReference type="Proteomes" id="UP001163687">
    <property type="component" value="Chromosome"/>
</dbReference>
<dbReference type="InterPro" id="IPR035647">
    <property type="entry name" value="EFG_III/V"/>
</dbReference>
<dbReference type="GO" id="GO:0003924">
    <property type="term" value="F:GTPase activity"/>
    <property type="evidence" value="ECO:0007669"/>
    <property type="project" value="UniProtKB-UniRule"/>
</dbReference>
<evidence type="ECO:0000256" key="12">
    <source>
        <dbReference type="HAMAP-Rule" id="MF_00071"/>
    </source>
</evidence>
<dbReference type="FunFam" id="3.40.50.300:FF:000078">
    <property type="entry name" value="Elongation factor 4"/>
    <property type="match status" value="1"/>
</dbReference>
<dbReference type="GO" id="GO:0005886">
    <property type="term" value="C:plasma membrane"/>
    <property type="evidence" value="ECO:0007669"/>
    <property type="project" value="UniProtKB-SubCell"/>
</dbReference>
<dbReference type="CDD" id="cd03699">
    <property type="entry name" value="EF4_II"/>
    <property type="match status" value="1"/>
</dbReference>
<evidence type="ECO:0000313" key="15">
    <source>
        <dbReference type="Proteomes" id="UP001163687"/>
    </source>
</evidence>
<keyword evidence="6 12" id="KW-0342">GTP-binding</keyword>
<dbReference type="GO" id="GO:0043022">
    <property type="term" value="F:ribosome binding"/>
    <property type="evidence" value="ECO:0007669"/>
    <property type="project" value="UniProtKB-UniRule"/>
</dbReference>
<comment type="catalytic activity">
    <reaction evidence="8 12">
        <text>GTP + H2O = GDP + phosphate + H(+)</text>
        <dbReference type="Rhea" id="RHEA:19669"/>
        <dbReference type="ChEBI" id="CHEBI:15377"/>
        <dbReference type="ChEBI" id="CHEBI:15378"/>
        <dbReference type="ChEBI" id="CHEBI:37565"/>
        <dbReference type="ChEBI" id="CHEBI:43474"/>
        <dbReference type="ChEBI" id="CHEBI:58189"/>
        <dbReference type="EC" id="3.6.5.n1"/>
    </reaction>
</comment>
<dbReference type="GO" id="GO:0045727">
    <property type="term" value="P:positive regulation of translation"/>
    <property type="evidence" value="ECO:0007669"/>
    <property type="project" value="UniProtKB-UniRule"/>
</dbReference>
<comment type="similarity">
    <text evidence="1 12">Belongs to the TRAFAC class translation factor GTPase superfamily. Classic translation factor GTPase family. LepA subfamily.</text>
</comment>
<dbReference type="Gene3D" id="3.30.70.240">
    <property type="match status" value="1"/>
</dbReference>
<dbReference type="Gene3D" id="2.40.30.10">
    <property type="entry name" value="Translation factors"/>
    <property type="match status" value="1"/>
</dbReference>
<dbReference type="AlphaFoldDB" id="A0AA35GAM0"/>
<dbReference type="GO" id="GO:0003746">
    <property type="term" value="F:translation elongation factor activity"/>
    <property type="evidence" value="ECO:0007669"/>
    <property type="project" value="UniProtKB-UniRule"/>
</dbReference>
<dbReference type="FunFam" id="3.30.70.2570:FF:000001">
    <property type="entry name" value="Translation factor GUF1, mitochondrial"/>
    <property type="match status" value="1"/>
</dbReference>
<accession>A0AA35GAM0</accession>
<proteinExistence type="inferred from homology"/>
<evidence type="ECO:0000256" key="6">
    <source>
        <dbReference type="ARBA" id="ARBA00023134"/>
    </source>
</evidence>
<organism evidence="14 15">
    <name type="scientific">Caldinitratiruptor microaerophilus</name>
    <dbReference type="NCBI Taxonomy" id="671077"/>
    <lineage>
        <taxon>Bacteria</taxon>
        <taxon>Bacillati</taxon>
        <taxon>Bacillota</taxon>
        <taxon>Clostridia</taxon>
        <taxon>Eubacteriales</taxon>
        <taxon>Symbiobacteriaceae</taxon>
        <taxon>Caldinitratiruptor</taxon>
    </lineage>
</organism>
<feature type="binding site" evidence="12">
    <location>
        <begin position="41"/>
        <end position="46"/>
    </location>
    <ligand>
        <name>GTP</name>
        <dbReference type="ChEBI" id="CHEBI:37565"/>
    </ligand>
</feature>
<dbReference type="InterPro" id="IPR013842">
    <property type="entry name" value="LepA_CTD"/>
</dbReference>
<dbReference type="InterPro" id="IPR000795">
    <property type="entry name" value="T_Tr_GTP-bd_dom"/>
</dbReference>
<name>A0AA35GAM0_9FIRM</name>
<dbReference type="InterPro" id="IPR038363">
    <property type="entry name" value="LepA_C_sf"/>
</dbReference>
<feature type="binding site" evidence="12">
    <location>
        <begin position="158"/>
        <end position="161"/>
    </location>
    <ligand>
        <name>GTP</name>
        <dbReference type="ChEBI" id="CHEBI:37565"/>
    </ligand>
</feature>
<dbReference type="PANTHER" id="PTHR43512">
    <property type="entry name" value="TRANSLATION FACTOR GUF1-RELATED"/>
    <property type="match status" value="1"/>
</dbReference>
<evidence type="ECO:0000256" key="2">
    <source>
        <dbReference type="ARBA" id="ARBA00022475"/>
    </source>
</evidence>
<keyword evidence="5 12" id="KW-0648">Protein biosynthesis</keyword>
<evidence type="ECO:0000256" key="4">
    <source>
        <dbReference type="ARBA" id="ARBA00022801"/>
    </source>
</evidence>
<dbReference type="CDD" id="cd03709">
    <property type="entry name" value="lepA_C"/>
    <property type="match status" value="1"/>
</dbReference>
<evidence type="ECO:0000256" key="5">
    <source>
        <dbReference type="ARBA" id="ARBA00022917"/>
    </source>
</evidence>
<keyword evidence="14" id="KW-0251">Elongation factor</keyword>
<dbReference type="SUPFAM" id="SSF52540">
    <property type="entry name" value="P-loop containing nucleoside triphosphate hydrolases"/>
    <property type="match status" value="1"/>
</dbReference>
<dbReference type="Pfam" id="PF00679">
    <property type="entry name" value="EFG_C"/>
    <property type="match status" value="1"/>
</dbReference>
<protein>
    <recommendedName>
        <fullName evidence="11 12">Elongation factor 4</fullName>
        <shortName evidence="12">EF-4</shortName>
        <ecNumber evidence="11 12">3.6.5.n1</ecNumber>
    </recommendedName>
    <alternativeName>
        <fullName evidence="12">Ribosomal back-translocase LepA</fullName>
    </alternativeName>
</protein>
<dbReference type="InterPro" id="IPR005225">
    <property type="entry name" value="Small_GTP-bd"/>
</dbReference>
<feature type="domain" description="Elongation factor EFG" evidence="13">
    <location>
        <begin position="425"/>
        <end position="513"/>
    </location>
</feature>
<keyword evidence="3 12" id="KW-0547">Nucleotide-binding</keyword>
<dbReference type="SUPFAM" id="SSF54980">
    <property type="entry name" value="EF-G C-terminal domain-like"/>
    <property type="match status" value="2"/>
</dbReference>
<evidence type="ECO:0000256" key="1">
    <source>
        <dbReference type="ARBA" id="ARBA00005454"/>
    </source>
</evidence>
<keyword evidence="7 12" id="KW-0472">Membrane</keyword>
<dbReference type="InterPro" id="IPR004161">
    <property type="entry name" value="EFTu-like_2"/>
</dbReference>
<dbReference type="CDD" id="cd16260">
    <property type="entry name" value="EF4_III"/>
    <property type="match status" value="1"/>
</dbReference>
<dbReference type="KEGG" id="cmic:caldi_25340"/>
<dbReference type="Pfam" id="PF03144">
    <property type="entry name" value="GTP_EFTU_D2"/>
    <property type="match status" value="1"/>
</dbReference>
<evidence type="ECO:0000256" key="10">
    <source>
        <dbReference type="ARBA" id="ARBA00061052"/>
    </source>
</evidence>
<dbReference type="PANTHER" id="PTHR43512:SF4">
    <property type="entry name" value="TRANSLATION FACTOR GUF1 HOMOLOG, CHLOROPLASTIC"/>
    <property type="match status" value="1"/>
</dbReference>
<evidence type="ECO:0000256" key="9">
    <source>
        <dbReference type="ARBA" id="ARBA00057626"/>
    </source>
</evidence>
<dbReference type="CDD" id="cd01890">
    <property type="entry name" value="LepA"/>
    <property type="match status" value="1"/>
</dbReference>
<dbReference type="Gene3D" id="3.30.70.870">
    <property type="entry name" value="Elongation Factor G (Translational Gtpase), domain 3"/>
    <property type="match status" value="1"/>
</dbReference>
<comment type="similarity">
    <text evidence="10">Belongs to the GTP-binding elongation factor family. LepA subfamily.</text>
</comment>
<dbReference type="InterPro" id="IPR041095">
    <property type="entry name" value="EFG_II"/>
</dbReference>